<evidence type="ECO:0000313" key="2">
    <source>
        <dbReference type="Proteomes" id="UP000078200"/>
    </source>
</evidence>
<dbReference type="VEuPathDB" id="VectorBase:GAUT000464"/>
<organism evidence="1 2">
    <name type="scientific">Glossina austeni</name>
    <name type="common">Savannah tsetse fly</name>
    <dbReference type="NCBI Taxonomy" id="7395"/>
    <lineage>
        <taxon>Eukaryota</taxon>
        <taxon>Metazoa</taxon>
        <taxon>Ecdysozoa</taxon>
        <taxon>Arthropoda</taxon>
        <taxon>Hexapoda</taxon>
        <taxon>Insecta</taxon>
        <taxon>Pterygota</taxon>
        <taxon>Neoptera</taxon>
        <taxon>Endopterygota</taxon>
        <taxon>Diptera</taxon>
        <taxon>Brachycera</taxon>
        <taxon>Muscomorpha</taxon>
        <taxon>Hippoboscoidea</taxon>
        <taxon>Glossinidae</taxon>
        <taxon>Glossina</taxon>
    </lineage>
</organism>
<dbReference type="Proteomes" id="UP000078200">
    <property type="component" value="Unassembled WGS sequence"/>
</dbReference>
<evidence type="ECO:0000313" key="1">
    <source>
        <dbReference type="EnsemblMetazoa" id="GAUT000464-PA"/>
    </source>
</evidence>
<dbReference type="EnsemblMetazoa" id="GAUT000464-RA">
    <property type="protein sequence ID" value="GAUT000464-PA"/>
    <property type="gene ID" value="GAUT000464"/>
</dbReference>
<name>A0A1A9UD41_GLOAU</name>
<protein>
    <submittedName>
        <fullName evidence="1">Uncharacterized protein</fullName>
    </submittedName>
</protein>
<reference evidence="1" key="1">
    <citation type="submission" date="2020-05" db="UniProtKB">
        <authorList>
            <consortium name="EnsemblMetazoa"/>
        </authorList>
    </citation>
    <scope>IDENTIFICATION</scope>
    <source>
        <strain evidence="1">TTRI</strain>
    </source>
</reference>
<dbReference type="AlphaFoldDB" id="A0A1A9UD41"/>
<sequence>MENNWNSLQIQYCCAKETIFYEVAAAEVLPDILKKLLGLKSKKFNLGMVAFSAFSADYSDCATRCTRRTSRQNKSSGKIIRLDSYTHYDPNSKHSLHTMKIHYNIWQKLHNKRFRDCGNEVAIGTCWQITSQEMVISSDYNILIKTIFQNVTEIRGTSPSILTLAYLH</sequence>
<proteinExistence type="predicted"/>
<accession>A0A1A9UD41</accession>
<keyword evidence="2" id="KW-1185">Reference proteome</keyword>